<dbReference type="AlphaFoldDB" id="A0A6M3INJ6"/>
<dbReference type="EMBL" id="MT145196">
    <property type="protein sequence ID" value="QJI05203.1"/>
    <property type="molecule type" value="Genomic_DNA"/>
</dbReference>
<reference evidence="2" key="1">
    <citation type="submission" date="2020-03" db="EMBL/GenBank/DDBJ databases">
        <title>The deep terrestrial virosphere.</title>
        <authorList>
            <person name="Holmfeldt K."/>
            <person name="Nilsson E."/>
            <person name="Simone D."/>
            <person name="Lopez-Fernandez M."/>
            <person name="Wu X."/>
            <person name="de Brujin I."/>
            <person name="Lundin D."/>
            <person name="Andersson A."/>
            <person name="Bertilsson S."/>
            <person name="Dopson M."/>
        </authorList>
    </citation>
    <scope>NUCLEOTIDE SEQUENCE</scope>
    <source>
        <strain evidence="4">MM415A00138</strain>
        <strain evidence="2">MM415B01354</strain>
        <strain evidence="3">TM448B00155</strain>
    </source>
</reference>
<gene>
    <name evidence="4" type="ORF">MM415A00138_0016</name>
    <name evidence="2" type="ORF">MM415B01354_0014</name>
    <name evidence="3" type="ORF">TM448B00155_0013</name>
</gene>
<feature type="region of interest" description="Disordered" evidence="1">
    <location>
        <begin position="121"/>
        <end position="145"/>
    </location>
</feature>
<name>A0A6M3INJ6_9ZZZZ</name>
<proteinExistence type="predicted"/>
<dbReference type="EMBL" id="MT144593">
    <property type="protein sequence ID" value="QJH93897.1"/>
    <property type="molecule type" value="Genomic_DNA"/>
</dbReference>
<accession>A0A6M3INJ6</accession>
<evidence type="ECO:0000313" key="4">
    <source>
        <dbReference type="EMBL" id="QJI05203.1"/>
    </source>
</evidence>
<evidence type="ECO:0000313" key="2">
    <source>
        <dbReference type="EMBL" id="QJA59109.1"/>
    </source>
</evidence>
<protein>
    <submittedName>
        <fullName evidence="2">Uncharacterized protein</fullName>
    </submittedName>
</protein>
<evidence type="ECO:0000313" key="3">
    <source>
        <dbReference type="EMBL" id="QJH93897.1"/>
    </source>
</evidence>
<evidence type="ECO:0000256" key="1">
    <source>
        <dbReference type="SAM" id="MobiDB-lite"/>
    </source>
</evidence>
<organism evidence="2">
    <name type="scientific">viral metagenome</name>
    <dbReference type="NCBI Taxonomy" id="1070528"/>
    <lineage>
        <taxon>unclassified sequences</taxon>
        <taxon>metagenomes</taxon>
        <taxon>organismal metagenomes</taxon>
    </lineage>
</organism>
<sequence>MEPPMGTRLCPKSFERELRQKVNDCLRIRWNDKRQRWFLYQILQGGMWVLERVIEGPDGEYVDLDGRVIKQALLADPWKRPKGVQSILDEVQEKNRRRLERNRERMRDACHAGAVDVNRSSREVKTFDMKTPGGGGDVRRDQDGG</sequence>
<dbReference type="EMBL" id="MT141354">
    <property type="protein sequence ID" value="QJA59109.1"/>
    <property type="molecule type" value="Genomic_DNA"/>
</dbReference>